<dbReference type="Gene3D" id="1.10.287.100">
    <property type="match status" value="1"/>
</dbReference>
<keyword evidence="1" id="KW-0805">Transcription regulation</keyword>
<evidence type="ECO:0000256" key="1">
    <source>
        <dbReference type="ARBA" id="ARBA00023015"/>
    </source>
</evidence>
<evidence type="ECO:0000256" key="2">
    <source>
        <dbReference type="ARBA" id="ARBA00023125"/>
    </source>
</evidence>
<sequence>MESSAPLASQLRLAVLRLSRRLRQQAVDEITPSQLSALASVAKHGELSLGTLASLERIAPPSMTRIAARLEERGLVVRRSDDVDRRVARVAISPAGQAVLEQTRNRRDAYLAVRIQDLSEEEQELLARAVPLLERLAAESADLEAATPVS</sequence>
<keyword evidence="2" id="KW-0238">DNA-binding</keyword>
<accession>A0ABW9QUI3</accession>
<dbReference type="PANTHER" id="PTHR39515:SF2">
    <property type="entry name" value="HTH-TYPE TRANSCRIPTIONAL REGULATOR RV0880"/>
    <property type="match status" value="1"/>
</dbReference>
<dbReference type="Pfam" id="PF01047">
    <property type="entry name" value="MarR"/>
    <property type="match status" value="1"/>
</dbReference>
<dbReference type="InterPro" id="IPR023187">
    <property type="entry name" value="Tscrpt_reg_MarR-type_CS"/>
</dbReference>
<organism evidence="5 6">
    <name type="scientific">Acidiferrimicrobium australe</name>
    <dbReference type="NCBI Taxonomy" id="2664430"/>
    <lineage>
        <taxon>Bacteria</taxon>
        <taxon>Bacillati</taxon>
        <taxon>Actinomycetota</taxon>
        <taxon>Acidimicrobiia</taxon>
        <taxon>Acidimicrobiales</taxon>
        <taxon>Acidimicrobiaceae</taxon>
        <taxon>Acidiferrimicrobium</taxon>
    </lineage>
</organism>
<keyword evidence="6" id="KW-1185">Reference proteome</keyword>
<name>A0ABW9QUI3_9ACTN</name>
<dbReference type="InterPro" id="IPR052526">
    <property type="entry name" value="HTH-type_Bedaq_tolerance"/>
</dbReference>
<dbReference type="PANTHER" id="PTHR39515">
    <property type="entry name" value="CONSERVED PROTEIN"/>
    <property type="match status" value="1"/>
</dbReference>
<protein>
    <submittedName>
        <fullName evidence="5">MarR family transcriptional regulator</fullName>
    </submittedName>
</protein>
<dbReference type="InterPro" id="IPR000835">
    <property type="entry name" value="HTH_MarR-typ"/>
</dbReference>
<evidence type="ECO:0000259" key="4">
    <source>
        <dbReference type="PROSITE" id="PS50995"/>
    </source>
</evidence>
<dbReference type="PROSITE" id="PS50995">
    <property type="entry name" value="HTH_MARR_2"/>
    <property type="match status" value="1"/>
</dbReference>
<dbReference type="EMBL" id="WJHE01000627">
    <property type="protein sequence ID" value="MST33525.1"/>
    <property type="molecule type" value="Genomic_DNA"/>
</dbReference>
<reference evidence="5 6" key="1">
    <citation type="submission" date="2019-11" db="EMBL/GenBank/DDBJ databases">
        <title>Acidiferrimicrobium australis gen. nov., sp. nov., an acidophilic and obligately heterotrophic, member of the Actinobacteria that catalyses dissimilatory oxido- reduction of iron isolated from metal-rich acidic water in Chile.</title>
        <authorList>
            <person name="Gonzalez D."/>
            <person name="Huber K."/>
            <person name="Hedrich S."/>
            <person name="Rojas-Villalobos C."/>
            <person name="Quatrini R."/>
            <person name="Dinamarca M.A."/>
            <person name="Schwarz A."/>
            <person name="Canales C."/>
            <person name="Nancucheo I."/>
        </authorList>
    </citation>
    <scope>NUCLEOTIDE SEQUENCE [LARGE SCALE GENOMIC DNA]</scope>
    <source>
        <strain evidence="5 6">USS-CCA1</strain>
    </source>
</reference>
<comment type="caution">
    <text evidence="5">The sequence shown here is derived from an EMBL/GenBank/DDBJ whole genome shotgun (WGS) entry which is preliminary data.</text>
</comment>
<gene>
    <name evidence="5" type="ORF">GHK86_12445</name>
</gene>
<dbReference type="SMART" id="SM00347">
    <property type="entry name" value="HTH_MARR"/>
    <property type="match status" value="1"/>
</dbReference>
<evidence type="ECO:0000313" key="5">
    <source>
        <dbReference type="EMBL" id="MST33525.1"/>
    </source>
</evidence>
<proteinExistence type="predicted"/>
<evidence type="ECO:0000256" key="3">
    <source>
        <dbReference type="ARBA" id="ARBA00023163"/>
    </source>
</evidence>
<feature type="domain" description="HTH marR-type" evidence="4">
    <location>
        <begin position="4"/>
        <end position="135"/>
    </location>
</feature>
<dbReference type="Gene3D" id="1.10.10.10">
    <property type="entry name" value="Winged helix-like DNA-binding domain superfamily/Winged helix DNA-binding domain"/>
    <property type="match status" value="1"/>
</dbReference>
<dbReference type="Proteomes" id="UP000437736">
    <property type="component" value="Unassembled WGS sequence"/>
</dbReference>
<evidence type="ECO:0000313" key="6">
    <source>
        <dbReference type="Proteomes" id="UP000437736"/>
    </source>
</evidence>
<keyword evidence="3" id="KW-0804">Transcription</keyword>
<dbReference type="InterPro" id="IPR036388">
    <property type="entry name" value="WH-like_DNA-bd_sf"/>
</dbReference>
<dbReference type="InterPro" id="IPR036390">
    <property type="entry name" value="WH_DNA-bd_sf"/>
</dbReference>
<dbReference type="SUPFAM" id="SSF46785">
    <property type="entry name" value="Winged helix' DNA-binding domain"/>
    <property type="match status" value="1"/>
</dbReference>
<dbReference type="PROSITE" id="PS01117">
    <property type="entry name" value="HTH_MARR_1"/>
    <property type="match status" value="1"/>
</dbReference>